<keyword evidence="2" id="KW-1185">Reference proteome</keyword>
<organism evidence="1 2">
    <name type="scientific">Enterococcus plantarum</name>
    <dbReference type="NCBI Taxonomy" id="1077675"/>
    <lineage>
        <taxon>Bacteria</taxon>
        <taxon>Bacillati</taxon>
        <taxon>Bacillota</taxon>
        <taxon>Bacilli</taxon>
        <taxon>Lactobacillales</taxon>
        <taxon>Enterococcaceae</taxon>
        <taxon>Enterococcus</taxon>
    </lineage>
</organism>
<dbReference type="Proteomes" id="UP000249828">
    <property type="component" value="Unassembled WGS sequence"/>
</dbReference>
<evidence type="ECO:0000313" key="2">
    <source>
        <dbReference type="Proteomes" id="UP000249828"/>
    </source>
</evidence>
<dbReference type="RefSeq" id="WP_111246947.1">
    <property type="nucleotide sequence ID" value="NZ_PIEU01000003.1"/>
</dbReference>
<evidence type="ECO:0000313" key="1">
    <source>
        <dbReference type="EMBL" id="PZL77498.1"/>
    </source>
</evidence>
<sequence length="129" mass="15325">MDQYKSEEFLTSVIEELQRIKSYWNERLKIAAANSIEERTAKKAIILCGDAVNTFNNLIEYIQNHNEQEIMAHCKKLRSYWNQQQHDFGYHQLQMNEPLSTLITIYELIIDSIENMEIVTDRMIPKNDE</sequence>
<reference evidence="1 2" key="1">
    <citation type="submission" date="2017-11" db="EMBL/GenBank/DDBJ databases">
        <title>Draft genome sequence of Enterococcus plantarum TRW2 strain isolated from lettuce.</title>
        <authorList>
            <person name="Kim E.B."/>
            <person name="Marco M.L."/>
            <person name="Williams T.R."/>
            <person name="You I.H."/>
        </authorList>
    </citation>
    <scope>NUCLEOTIDE SEQUENCE [LARGE SCALE GENOMIC DNA]</scope>
    <source>
        <strain evidence="1 2">TRW2</strain>
    </source>
</reference>
<proteinExistence type="predicted"/>
<gene>
    <name evidence="1" type="ORF">CI088_01475</name>
</gene>
<protein>
    <submittedName>
        <fullName evidence="1">Uncharacterized protein</fullName>
    </submittedName>
</protein>
<dbReference type="EMBL" id="PIEU01000003">
    <property type="protein sequence ID" value="PZL77498.1"/>
    <property type="molecule type" value="Genomic_DNA"/>
</dbReference>
<accession>A0A2W3ZCN8</accession>
<name>A0A2W3ZCN8_9ENTE</name>
<dbReference type="AlphaFoldDB" id="A0A2W3ZCN8"/>
<comment type="caution">
    <text evidence="1">The sequence shown here is derived from an EMBL/GenBank/DDBJ whole genome shotgun (WGS) entry which is preliminary data.</text>
</comment>